<evidence type="ECO:0000313" key="3">
    <source>
        <dbReference type="Proteomes" id="UP000436429"/>
    </source>
</evidence>
<reference evidence="2" key="2">
    <citation type="submission" date="2019-11" db="EMBL/GenBank/DDBJ databases">
        <authorList>
            <person name="Feng L."/>
        </authorList>
    </citation>
    <scope>NUCLEOTIDE SEQUENCE</scope>
    <source>
        <strain evidence="2">ElentaLFYP107</strain>
    </source>
</reference>
<dbReference type="Pfam" id="PF13707">
    <property type="entry name" value="RloB"/>
    <property type="match status" value="1"/>
</dbReference>
<dbReference type="RefSeq" id="WP_086414167.1">
    <property type="nucleotide sequence ID" value="NZ_CACRTT010000005.1"/>
</dbReference>
<protein>
    <submittedName>
        <fullName evidence="1">RloB domain-containing protein</fullName>
    </submittedName>
</protein>
<gene>
    <name evidence="2" type="ORF">ELLFYP107_01452</name>
    <name evidence="1" type="ORF">GO726_01185</name>
</gene>
<proteinExistence type="predicted"/>
<dbReference type="AlphaFoldDB" id="A0A6N2Z5P4"/>
<dbReference type="EMBL" id="WPOM01000002">
    <property type="protein sequence ID" value="MVN31794.1"/>
    <property type="molecule type" value="Genomic_DNA"/>
</dbReference>
<dbReference type="Proteomes" id="UP000436429">
    <property type="component" value="Unassembled WGS sequence"/>
</dbReference>
<name>A0A6N2Z5P4_EGGLN</name>
<sequence length="230" mass="26429">MATKGYMRKPGARQPRKRTAIFTEGEVTEVEYLKYLVSRLGIPKELVEFFPSEHTDPKGLVNDAVAAKDLNRSRAKRKKEGLIENWWVLVDTECGRDGLAEAVQKAKSNKIWLGFCDPSIEFWLLLHFRYTTQSFGSVKELIKQLKKELPGYDEGNKHPNMETLFPRLPKALNHASKLRKNHTWQGYGSPRADVDLLVEELNCQANRGGELFERNEPSWNDLSMHHCGFN</sequence>
<dbReference type="EMBL" id="CACRTT010000005">
    <property type="protein sequence ID" value="VYT74895.1"/>
    <property type="molecule type" value="Genomic_DNA"/>
</dbReference>
<evidence type="ECO:0000313" key="2">
    <source>
        <dbReference type="EMBL" id="VYT74895.1"/>
    </source>
</evidence>
<reference evidence="1 3" key="1">
    <citation type="submission" date="2019-11" db="EMBL/GenBank/DDBJ databases">
        <title>Whole genome shotgun sequencing (WGS) data from Adlercreutzia equolifaciens ResAG-91, Eggerthella lenta MRI-F36, MRI-F37, MRI-F40, ResAG-49, ResAG-88, ResAG-121, ResAG-145, and Gordonibacter sp. ResAG-5, ResAG-26, ResAG-43, ResAG-50, ResAG-59.</title>
        <authorList>
            <person name="Stoll D.A."/>
            <person name="Danylec N."/>
            <person name="Franz C.M.A.P."/>
            <person name="Huch M."/>
        </authorList>
    </citation>
    <scope>NUCLEOTIDE SEQUENCE [LARGE SCALE GENOMIC DNA]</scope>
    <source>
        <strain evidence="1 3">ResAG-88</strain>
    </source>
</reference>
<accession>A0A6N2Z5P4</accession>
<dbReference type="InterPro" id="IPR025591">
    <property type="entry name" value="RloB"/>
</dbReference>
<organism evidence="2">
    <name type="scientific">Eggerthella lenta</name>
    <name type="common">Eubacterium lentum</name>
    <dbReference type="NCBI Taxonomy" id="84112"/>
    <lineage>
        <taxon>Bacteria</taxon>
        <taxon>Bacillati</taxon>
        <taxon>Actinomycetota</taxon>
        <taxon>Coriobacteriia</taxon>
        <taxon>Eggerthellales</taxon>
        <taxon>Eggerthellaceae</taxon>
        <taxon>Eggerthella</taxon>
    </lineage>
</organism>
<evidence type="ECO:0000313" key="1">
    <source>
        <dbReference type="EMBL" id="MVN31794.1"/>
    </source>
</evidence>